<name>A0A9D1R215_9BACT</name>
<dbReference type="Pfam" id="PF03886">
    <property type="entry name" value="ABC_trans_aux"/>
    <property type="match status" value="1"/>
</dbReference>
<feature type="domain" description="ABC-type transport auxiliary lipoprotein component" evidence="2">
    <location>
        <begin position="32"/>
        <end position="191"/>
    </location>
</feature>
<gene>
    <name evidence="3" type="ORF">H9874_10420</name>
</gene>
<reference evidence="3" key="2">
    <citation type="submission" date="2021-04" db="EMBL/GenBank/DDBJ databases">
        <authorList>
            <person name="Gilroy R."/>
        </authorList>
    </citation>
    <scope>NUCLEOTIDE SEQUENCE</scope>
    <source>
        <strain evidence="3">ChiSxjej5B17-1746</strain>
    </source>
</reference>
<feature type="chain" id="PRO_5039050365" evidence="1">
    <location>
        <begin position="20"/>
        <end position="197"/>
    </location>
</feature>
<comment type="caution">
    <text evidence="3">The sequence shown here is derived from an EMBL/GenBank/DDBJ whole genome shotgun (WGS) entry which is preliminary data.</text>
</comment>
<evidence type="ECO:0000313" key="3">
    <source>
        <dbReference type="EMBL" id="HIW79540.1"/>
    </source>
</evidence>
<evidence type="ECO:0000256" key="1">
    <source>
        <dbReference type="SAM" id="SignalP"/>
    </source>
</evidence>
<evidence type="ECO:0000259" key="2">
    <source>
        <dbReference type="Pfam" id="PF03886"/>
    </source>
</evidence>
<accession>A0A9D1R215</accession>
<dbReference type="PROSITE" id="PS51257">
    <property type="entry name" value="PROKAR_LIPOPROTEIN"/>
    <property type="match status" value="1"/>
</dbReference>
<dbReference type="EMBL" id="DXGI01000387">
    <property type="protein sequence ID" value="HIW79540.1"/>
    <property type="molecule type" value="Genomic_DNA"/>
</dbReference>
<dbReference type="AlphaFoldDB" id="A0A9D1R215"/>
<proteinExistence type="predicted"/>
<organism evidence="3 4">
    <name type="scientific">Candidatus Bilophila faecipullorum</name>
    <dbReference type="NCBI Taxonomy" id="2838482"/>
    <lineage>
        <taxon>Bacteria</taxon>
        <taxon>Pseudomonadati</taxon>
        <taxon>Thermodesulfobacteriota</taxon>
        <taxon>Desulfovibrionia</taxon>
        <taxon>Desulfovibrionales</taxon>
        <taxon>Desulfovibrionaceae</taxon>
        <taxon>Bilophila</taxon>
    </lineage>
</organism>
<evidence type="ECO:0000313" key="4">
    <source>
        <dbReference type="Proteomes" id="UP000824264"/>
    </source>
</evidence>
<reference evidence="3" key="1">
    <citation type="journal article" date="2021" name="PeerJ">
        <title>Extensive microbial diversity within the chicken gut microbiome revealed by metagenomics and culture.</title>
        <authorList>
            <person name="Gilroy R."/>
            <person name="Ravi A."/>
            <person name="Getino M."/>
            <person name="Pursley I."/>
            <person name="Horton D.L."/>
            <person name="Alikhan N.F."/>
            <person name="Baker D."/>
            <person name="Gharbi K."/>
            <person name="Hall N."/>
            <person name="Watson M."/>
            <person name="Adriaenssens E.M."/>
            <person name="Foster-Nyarko E."/>
            <person name="Jarju S."/>
            <person name="Secka A."/>
            <person name="Antonio M."/>
            <person name="Oren A."/>
            <person name="Chaudhuri R.R."/>
            <person name="La Ragione R."/>
            <person name="Hildebrand F."/>
            <person name="Pallen M.J."/>
        </authorList>
    </citation>
    <scope>NUCLEOTIDE SEQUENCE</scope>
    <source>
        <strain evidence="3">ChiSxjej5B17-1746</strain>
    </source>
</reference>
<protein>
    <submittedName>
        <fullName evidence="3">PqiC family protein</fullName>
    </submittedName>
</protein>
<dbReference type="Gene3D" id="3.40.50.10610">
    <property type="entry name" value="ABC-type transport auxiliary lipoprotein component"/>
    <property type="match status" value="1"/>
</dbReference>
<dbReference type="Proteomes" id="UP000824264">
    <property type="component" value="Unassembled WGS sequence"/>
</dbReference>
<dbReference type="InterPro" id="IPR005586">
    <property type="entry name" value="ABC_trans_aux"/>
</dbReference>
<keyword evidence="1" id="KW-0732">Signal</keyword>
<dbReference type="SUPFAM" id="SSF159594">
    <property type="entry name" value="XCC0632-like"/>
    <property type="match status" value="1"/>
</dbReference>
<feature type="signal peptide" evidence="1">
    <location>
        <begin position="1"/>
        <end position="19"/>
    </location>
</feature>
<sequence>MKKRLHLFSILLAVATLLAAGGCFRSPRPDFYMLASPAENAAQSGEEAVRGPRVAIGPVAIPGYLDRPQIFLREGNDVSVKLSQFNHWSEPVRQGIARVLCDAVTASLLPRQGLAVPLRSSQQPQWRIAVDVTRFDGAPNGNVVLDAGWLLLNEHGDVVRSGRFVRRAPAGPHIASMVQAQSALLAQFGADLGAIIP</sequence>